<accession>A0A9D2FGX7</accession>
<keyword evidence="1 2" id="KW-0175">Coiled coil</keyword>
<dbReference type="Proteomes" id="UP000824065">
    <property type="component" value="Unassembled WGS sequence"/>
</dbReference>
<evidence type="ECO:0000313" key="3">
    <source>
        <dbReference type="EMBL" id="HIZ58999.1"/>
    </source>
</evidence>
<dbReference type="EMBL" id="DXBJ01000079">
    <property type="protein sequence ID" value="HIZ58999.1"/>
    <property type="molecule type" value="Genomic_DNA"/>
</dbReference>
<evidence type="ECO:0000256" key="1">
    <source>
        <dbReference type="ARBA" id="ARBA00023054"/>
    </source>
</evidence>
<dbReference type="GO" id="GO:0005856">
    <property type="term" value="C:cytoskeleton"/>
    <property type="evidence" value="ECO:0007669"/>
    <property type="project" value="TreeGrafter"/>
</dbReference>
<dbReference type="AlphaFoldDB" id="A0A9D2FGX7"/>
<reference evidence="3" key="2">
    <citation type="submission" date="2021-04" db="EMBL/GenBank/DDBJ databases">
        <authorList>
            <person name="Gilroy R."/>
        </authorList>
    </citation>
    <scope>NUCLEOTIDE SEQUENCE</scope>
    <source>
        <strain evidence="3">ChiBcec16-3735</strain>
    </source>
</reference>
<protein>
    <recommendedName>
        <fullName evidence="5">Phage tail tape measure protein</fullName>
    </recommendedName>
</protein>
<dbReference type="PANTHER" id="PTHR32083:SF48">
    <property type="entry name" value="TRANS-GOLGI NETWORK-LOCALIZED SYP41-INTERACTING PROTEIN 1"/>
    <property type="match status" value="1"/>
</dbReference>
<feature type="coiled-coil region" evidence="2">
    <location>
        <begin position="735"/>
        <end position="762"/>
    </location>
</feature>
<dbReference type="PANTHER" id="PTHR32083">
    <property type="entry name" value="CILIA AND FLAGELLA-ASSOCIATED PROTEIN 58-RELATED"/>
    <property type="match status" value="1"/>
</dbReference>
<feature type="coiled-coil region" evidence="2">
    <location>
        <begin position="852"/>
        <end position="879"/>
    </location>
</feature>
<evidence type="ECO:0008006" key="5">
    <source>
        <dbReference type="Google" id="ProtNLM"/>
    </source>
</evidence>
<gene>
    <name evidence="3" type="ORF">H9725_10615</name>
</gene>
<organism evidence="3 4">
    <name type="scientific">Candidatus Faecalibacterium gallistercoris</name>
    <dbReference type="NCBI Taxonomy" id="2838579"/>
    <lineage>
        <taxon>Bacteria</taxon>
        <taxon>Bacillati</taxon>
        <taxon>Bacillota</taxon>
        <taxon>Clostridia</taxon>
        <taxon>Eubacteriales</taxon>
        <taxon>Oscillospiraceae</taxon>
        <taxon>Faecalibacterium</taxon>
    </lineage>
</organism>
<sequence>MNLFDLTAVISADTSGYEKGVKSAAKSGEQLKDGMDDLKESTGKVNEGFTVAKGVLSNLVSGGITRAFDAFTNLTSTIVNLDGATEEHRIAMGRLNTAYEAAGYGADVAKQAYTAFYGIIGDTDTATEASQLLSQLARSTEDVATWTDIAAGVSGTFGDSLPVESLIEAANETSRTGVVVGTLADALNWATQEGETFGVQLKANTEANKEWNQAVSEAQSAEDYFNLALQECSSEAERNKLIMDTLSGTYSDASAAFYENNAAIVEARENQVAMQDSMSKLGEAIGRLKTAFATEFTPSLVEAAEGAANFVESIDTEAVSGFLSVLKDLSPVLVGVSGGLVAMKGAMAISAAFETLTKVTAGATTAFGALNMVIAQNPFVFIVTVIASAVTAIGTLIATNEDFRASAVAVFKDVSTRIKAVWTLFSTMASNVGKVLGNLASAVKALFSGDGFDFSGILNGTKDPFREYKRVLAEGSAEAAQQAASNVQAAGESIVTNAEKNAWILSNTAKDTAGDIQTSAAGAASGVTSTTKKAVEQQKTLFEKLKESFETVADALSTQGNVAALEFEVWENAFENTATDSEVLAQKLESLNAQQDKQRQTVQEAKKAYDQIVEAYGEASSEATSFRQTLLQEVSAFQELQKEIDETTISLQSNMAAVDRLQALQEISSLELQVWTNGAEDTATTAETLQKKLDSLTEQEKLQTQVVDAATEAYRLACEQYGETSDAALEYKKVMLEETEALQNIQKEAKDTTKELETAQNAFVQLGKKAESALDATKNFASALSSLGNSITNLQDAFKDDSVELTAQETETLNNKLDVLTAQYRYAQSEVDRLTDAFNESVEQTGVASEQTLDLADQLDNAQSEAESLKNEIDSLSETLNGTKPSFGNFISNIGSSINTVLNLVESVSTLIQTIGSLGKVLGSLGSGGGILSSLGSMLGLGGSSAAAGGLSLGSLGALGLAAGVTGVSLKGTFENLGNLSSVWDDSDKSLLEKIATTLWDLSPAGSLVSGIQSLLGGSKKQEETTGSVGSISGSLTGSLGNYVTPTTSTSSGVTTTINTIEKVEFHVYASDYDSPESLAEAISIQLQNLTERKVSVFA</sequence>
<evidence type="ECO:0000313" key="4">
    <source>
        <dbReference type="Proteomes" id="UP000824065"/>
    </source>
</evidence>
<comment type="caution">
    <text evidence="3">The sequence shown here is derived from an EMBL/GenBank/DDBJ whole genome shotgun (WGS) entry which is preliminary data.</text>
</comment>
<proteinExistence type="predicted"/>
<name>A0A9D2FGX7_9FIRM</name>
<evidence type="ECO:0000256" key="2">
    <source>
        <dbReference type="SAM" id="Coils"/>
    </source>
</evidence>
<reference evidence="3" key="1">
    <citation type="journal article" date="2021" name="PeerJ">
        <title>Extensive microbial diversity within the chicken gut microbiome revealed by metagenomics and culture.</title>
        <authorList>
            <person name="Gilroy R."/>
            <person name="Ravi A."/>
            <person name="Getino M."/>
            <person name="Pursley I."/>
            <person name="Horton D.L."/>
            <person name="Alikhan N.F."/>
            <person name="Baker D."/>
            <person name="Gharbi K."/>
            <person name="Hall N."/>
            <person name="Watson M."/>
            <person name="Adriaenssens E.M."/>
            <person name="Foster-Nyarko E."/>
            <person name="Jarju S."/>
            <person name="Secka A."/>
            <person name="Antonio M."/>
            <person name="Oren A."/>
            <person name="Chaudhuri R.R."/>
            <person name="La Ragione R."/>
            <person name="Hildebrand F."/>
            <person name="Pallen M.J."/>
        </authorList>
    </citation>
    <scope>NUCLEOTIDE SEQUENCE</scope>
    <source>
        <strain evidence="3">ChiBcec16-3735</strain>
    </source>
</reference>